<dbReference type="SUPFAM" id="SSF52058">
    <property type="entry name" value="L domain-like"/>
    <property type="match status" value="2"/>
</dbReference>
<dbReference type="InterPro" id="IPR003591">
    <property type="entry name" value="Leu-rich_rpt_typical-subtyp"/>
</dbReference>
<feature type="non-terminal residue" evidence="4">
    <location>
        <position position="1"/>
    </location>
</feature>
<reference evidence="4 5" key="1">
    <citation type="submission" date="2019-09" db="EMBL/GenBank/DDBJ databases">
        <title>Bird 10,000 Genomes (B10K) Project - Family phase.</title>
        <authorList>
            <person name="Zhang G."/>
        </authorList>
    </citation>
    <scope>NUCLEOTIDE SEQUENCE [LARGE SCALE GENOMIC DNA]</scope>
    <source>
        <strain evidence="4">B10K-DU-003-16</strain>
        <tissue evidence="4">Mixed tissue sample</tissue>
    </source>
</reference>
<evidence type="ECO:0000256" key="3">
    <source>
        <dbReference type="ARBA" id="ARBA00022737"/>
    </source>
</evidence>
<keyword evidence="3" id="KW-0677">Repeat</keyword>
<evidence type="ECO:0000313" key="5">
    <source>
        <dbReference type="Proteomes" id="UP000525714"/>
    </source>
</evidence>
<dbReference type="InterPro" id="IPR050328">
    <property type="entry name" value="Dev_Immune_Receptor"/>
</dbReference>
<evidence type="ECO:0000256" key="2">
    <source>
        <dbReference type="ARBA" id="ARBA00022729"/>
    </source>
</evidence>
<feature type="non-terminal residue" evidence="4">
    <location>
        <position position="580"/>
    </location>
</feature>
<sequence>GCLLLWLLPSVLRARSSTDSRPRSMLCQQSPTKVSCKGVGLQNFPKELGQGIKHLELSNNFIQNLSDSYLPGFGQLEYLDMCFNQLEAVSATALAQLPRLRSLLLGSNRLDRNFLANGEAFRVLRNIEVLDLSGNNLESHMAGWYISNLSSLRVLDLSGNKMTKLLAGTFRSAPGLRELDLSNNYVMEIQEGAFEPLQELEVVNLALNSIHCISGFSLTQLRVLNLSHNALEFFTSEEGAEPYLLQVLDLSHNRLLYFPELPKVRDLTHLNLSNNLIASLLPGSHRLEDFVLPYKEMGRFNRTARPTATLTRMVDLDLSNNRLELFPFTFFHSLGSLHRLSLARNCLQEVVMESLTNSTEPADPSAAPAERTELSVRSLDLHSNALRVLPRWFFESLPQLQTVDLGSNSLQPCESQGSDRGGDLGGGSLALGDTCTPFYNVPRLRHLSLRENNITRLHPHAFNGTPLLSLDLSGNRGLSVPTGALAGLELSLQELSLRGNQMDESRAALPCLGALRVLDLAGNRLSLLPAGLSCSPLESLDVRNNSLQTLGKLVSWSHRLREVSLAGNPFSCCSLGWLDG</sequence>
<dbReference type="InterPro" id="IPR001611">
    <property type="entry name" value="Leu-rich_rpt"/>
</dbReference>
<dbReference type="PANTHER" id="PTHR24373:SF392">
    <property type="entry name" value="NEPHROCAN"/>
    <property type="match status" value="1"/>
</dbReference>
<dbReference type="Proteomes" id="UP000525714">
    <property type="component" value="Unassembled WGS sequence"/>
</dbReference>
<dbReference type="Gene3D" id="3.80.10.10">
    <property type="entry name" value="Ribonuclease Inhibitor"/>
    <property type="match status" value="4"/>
</dbReference>
<dbReference type="SMART" id="SM00369">
    <property type="entry name" value="LRR_TYP"/>
    <property type="match status" value="13"/>
</dbReference>
<gene>
    <name evidence="4" type="primary">Lrrc32</name>
    <name evidence="4" type="ORF">MIOMAC_R10735</name>
</gene>
<dbReference type="PROSITE" id="PS51450">
    <property type="entry name" value="LRR"/>
    <property type="match status" value="3"/>
</dbReference>
<dbReference type="InterPro" id="IPR032675">
    <property type="entry name" value="LRR_dom_sf"/>
</dbReference>
<dbReference type="AlphaFoldDB" id="A0A7K5K426"/>
<evidence type="ECO:0000313" key="4">
    <source>
        <dbReference type="EMBL" id="NWT00949.1"/>
    </source>
</evidence>
<dbReference type="PANTHER" id="PTHR24373">
    <property type="entry name" value="SLIT RELATED LEUCINE-RICH REPEAT NEURONAL PROTEIN"/>
    <property type="match status" value="1"/>
</dbReference>
<keyword evidence="1" id="KW-0433">Leucine-rich repeat</keyword>
<evidence type="ECO:0000256" key="1">
    <source>
        <dbReference type="ARBA" id="ARBA00022614"/>
    </source>
</evidence>
<organism evidence="4 5">
    <name type="scientific">Mionectes macconnelli</name>
    <name type="common">McConnell's flycatcher</name>
    <dbReference type="NCBI Taxonomy" id="254557"/>
    <lineage>
        <taxon>Eukaryota</taxon>
        <taxon>Metazoa</taxon>
        <taxon>Chordata</taxon>
        <taxon>Craniata</taxon>
        <taxon>Vertebrata</taxon>
        <taxon>Euteleostomi</taxon>
        <taxon>Archelosauria</taxon>
        <taxon>Archosauria</taxon>
        <taxon>Dinosauria</taxon>
        <taxon>Saurischia</taxon>
        <taxon>Theropoda</taxon>
        <taxon>Coelurosauria</taxon>
        <taxon>Aves</taxon>
        <taxon>Neognathae</taxon>
        <taxon>Neoaves</taxon>
        <taxon>Telluraves</taxon>
        <taxon>Australaves</taxon>
        <taxon>Passeriformes</taxon>
        <taxon>Tyrannidae</taxon>
        <taxon>Mionectes</taxon>
    </lineage>
</organism>
<dbReference type="Pfam" id="PF00560">
    <property type="entry name" value="LRR_1"/>
    <property type="match status" value="2"/>
</dbReference>
<keyword evidence="2" id="KW-0732">Signal</keyword>
<comment type="caution">
    <text evidence="4">The sequence shown here is derived from an EMBL/GenBank/DDBJ whole genome shotgun (WGS) entry which is preliminary data.</text>
</comment>
<protein>
    <submittedName>
        <fullName evidence="4">LRC32 protein</fullName>
    </submittedName>
</protein>
<dbReference type="PRINTS" id="PR00019">
    <property type="entry name" value="LEURICHRPT"/>
</dbReference>
<dbReference type="EMBL" id="VYZC01000286">
    <property type="protein sequence ID" value="NWT00949.1"/>
    <property type="molecule type" value="Genomic_DNA"/>
</dbReference>
<keyword evidence="5" id="KW-1185">Reference proteome</keyword>
<accession>A0A7K5K426</accession>
<dbReference type="Pfam" id="PF13855">
    <property type="entry name" value="LRR_8"/>
    <property type="match status" value="3"/>
</dbReference>
<proteinExistence type="predicted"/>
<name>A0A7K5K426_9TYRA</name>